<dbReference type="EMBL" id="HBEF01019770">
    <property type="protein sequence ID" value="CAD8340070.1"/>
    <property type="molecule type" value="Transcribed_RNA"/>
</dbReference>
<feature type="region of interest" description="Disordered" evidence="1">
    <location>
        <begin position="256"/>
        <end position="285"/>
    </location>
</feature>
<reference evidence="2" key="1">
    <citation type="submission" date="2021-01" db="EMBL/GenBank/DDBJ databases">
        <authorList>
            <person name="Corre E."/>
            <person name="Pelletier E."/>
            <person name="Niang G."/>
            <person name="Scheremetjew M."/>
            <person name="Finn R."/>
            <person name="Kale V."/>
            <person name="Holt S."/>
            <person name="Cochrane G."/>
            <person name="Meng A."/>
            <person name="Brown T."/>
            <person name="Cohen L."/>
        </authorList>
    </citation>
    <scope>NUCLEOTIDE SEQUENCE</scope>
    <source>
        <strain evidence="2">CCMP3328</strain>
    </source>
</reference>
<accession>A0A7R9WYZ5</accession>
<name>A0A7R9WYZ5_9STRA</name>
<evidence type="ECO:0000256" key="1">
    <source>
        <dbReference type="SAM" id="MobiDB-lite"/>
    </source>
</evidence>
<sequence length="285" mass="31554">MTNRKKNFGAGAQTQLLQHNSQQHAATGGNMTTTFVKTKDHMGMVGCVIVDIPADVAFDVLADFSCHPRVFRLCTRMDLISTPDVGVASVKESSAPAHSLPHRVRVADDTVLEASKEGNTRGRVDRVQVGSKYRAKFSFGASSNQTYNSILTITGVDVDSESNRYEISWATTVRSCTLTTTQTVHEVQPDEKQQQQGCDANEHGSCHIADSFALVPNNWRGRLFLWFRGKQLQRDGMRTFPDDMEDLYTEVRRRMDASKEGHLNPTIGKDSTASTHLTEETDVGS</sequence>
<evidence type="ECO:0000313" key="2">
    <source>
        <dbReference type="EMBL" id="CAD8340070.1"/>
    </source>
</evidence>
<gene>
    <name evidence="2" type="ORF">CAUS1442_LOCUS12203</name>
</gene>
<proteinExistence type="predicted"/>
<dbReference type="AlphaFoldDB" id="A0A7R9WYZ5"/>
<organism evidence="2">
    <name type="scientific">Craspedostauros australis</name>
    <dbReference type="NCBI Taxonomy" id="1486917"/>
    <lineage>
        <taxon>Eukaryota</taxon>
        <taxon>Sar</taxon>
        <taxon>Stramenopiles</taxon>
        <taxon>Ochrophyta</taxon>
        <taxon>Bacillariophyta</taxon>
        <taxon>Bacillariophyceae</taxon>
        <taxon>Bacillariophycidae</taxon>
        <taxon>Naviculales</taxon>
        <taxon>Naviculaceae</taxon>
        <taxon>Craspedostauros</taxon>
    </lineage>
</organism>
<protein>
    <submittedName>
        <fullName evidence="2">Uncharacterized protein</fullName>
    </submittedName>
</protein>